<dbReference type="eggNOG" id="COG1208">
    <property type="taxonomic scope" value="Bacteria"/>
</dbReference>
<dbReference type="Pfam" id="PF00483">
    <property type="entry name" value="NTP_transferase"/>
    <property type="match status" value="1"/>
</dbReference>
<reference evidence="2 3" key="1">
    <citation type="journal article" date="2010" name="Stand. Genomic Sci.">
        <title>Complete genome sequence of Desulfarculus baarsii type strain (2st14).</title>
        <authorList>
            <person name="Sun H."/>
            <person name="Spring S."/>
            <person name="Lapidus A."/>
            <person name="Davenport K."/>
            <person name="Del Rio T.G."/>
            <person name="Tice H."/>
            <person name="Nolan M."/>
            <person name="Copeland A."/>
            <person name="Cheng J.F."/>
            <person name="Lucas S."/>
            <person name="Tapia R."/>
            <person name="Goodwin L."/>
            <person name="Pitluck S."/>
            <person name="Ivanova N."/>
            <person name="Pagani I."/>
            <person name="Mavromatis K."/>
            <person name="Ovchinnikova G."/>
            <person name="Pati A."/>
            <person name="Chen A."/>
            <person name="Palaniappan K."/>
            <person name="Hauser L."/>
            <person name="Chang Y.J."/>
            <person name="Jeffries C.D."/>
            <person name="Detter J.C."/>
            <person name="Han C."/>
            <person name="Rohde M."/>
            <person name="Brambilla E."/>
            <person name="Goker M."/>
            <person name="Woyke T."/>
            <person name="Bristow J."/>
            <person name="Eisen J.A."/>
            <person name="Markowitz V."/>
            <person name="Hugenholtz P."/>
            <person name="Kyrpides N.C."/>
            <person name="Klenk H.P."/>
            <person name="Land M."/>
        </authorList>
    </citation>
    <scope>NUCLEOTIDE SEQUENCE [LARGE SCALE GENOMIC DNA]</scope>
    <source>
        <strain evidence="3">ATCC 33931 / DSM 2075 / LMG 7858 / VKM B-1802 / 2st14</strain>
    </source>
</reference>
<proteinExistence type="predicted"/>
<dbReference type="InterPro" id="IPR050486">
    <property type="entry name" value="Mannose-1P_guanyltransferase"/>
</dbReference>
<evidence type="ECO:0000313" key="2">
    <source>
        <dbReference type="EMBL" id="ADK84179.1"/>
    </source>
</evidence>
<keyword evidence="2" id="KW-0808">Transferase</keyword>
<evidence type="ECO:0000313" key="3">
    <source>
        <dbReference type="Proteomes" id="UP000009047"/>
    </source>
</evidence>
<dbReference type="Gene3D" id="3.90.550.10">
    <property type="entry name" value="Spore Coat Polysaccharide Biosynthesis Protein SpsA, Chain A"/>
    <property type="match status" value="1"/>
</dbReference>
<dbReference type="KEGG" id="dbr:Deba_0808"/>
<dbReference type="PROSITE" id="PS00101">
    <property type="entry name" value="HEXAPEP_TRANSFERASES"/>
    <property type="match status" value="1"/>
</dbReference>
<dbReference type="SUPFAM" id="SSF53448">
    <property type="entry name" value="Nucleotide-diphospho-sugar transferases"/>
    <property type="match status" value="1"/>
</dbReference>
<dbReference type="Proteomes" id="UP000009047">
    <property type="component" value="Chromosome"/>
</dbReference>
<dbReference type="InterPro" id="IPR029044">
    <property type="entry name" value="Nucleotide-diphossugar_trans"/>
</dbReference>
<protein>
    <submittedName>
        <fullName evidence="2">Nucleotidyl transferase</fullName>
    </submittedName>
</protein>
<dbReference type="STRING" id="644282.Deba_0808"/>
<gene>
    <name evidence="2" type="ordered locus">Deba_0808</name>
</gene>
<dbReference type="OrthoDB" id="9788272at2"/>
<organism evidence="2 3">
    <name type="scientific">Desulfarculus baarsii (strain ATCC 33931 / DSM 2075 / LMG 7858 / VKM B-1802 / 2st14)</name>
    <dbReference type="NCBI Taxonomy" id="644282"/>
    <lineage>
        <taxon>Bacteria</taxon>
        <taxon>Pseudomonadati</taxon>
        <taxon>Thermodesulfobacteriota</taxon>
        <taxon>Desulfarculia</taxon>
        <taxon>Desulfarculales</taxon>
        <taxon>Desulfarculaceae</taxon>
        <taxon>Desulfarculus</taxon>
    </lineage>
</organism>
<dbReference type="RefSeq" id="WP_013257634.1">
    <property type="nucleotide sequence ID" value="NC_014365.1"/>
</dbReference>
<accession>E1QF43</accession>
<dbReference type="GO" id="GO:0016740">
    <property type="term" value="F:transferase activity"/>
    <property type="evidence" value="ECO:0007669"/>
    <property type="project" value="UniProtKB-KW"/>
</dbReference>
<feature type="domain" description="Nucleotidyl transferase" evidence="1">
    <location>
        <begin position="3"/>
        <end position="227"/>
    </location>
</feature>
<sequence length="313" mass="31681">MRAMVLAAGLGTRLLPLTRLRPKCLIPVCNRPLLGLWLERLAALGVTRAVVNTHHLAHAVRAALPFLAPPGLEALESHEPTLLGTGGGLVAARAKLGDEPFLLANADVLAAGDPLPLLAALRQTGAAACLGLVDWPEVNSVAVGPGGRVRGFYGDIMLAPERWLTYSGVAAISPELFEFLPASGPGGLVEALRAALRAGRLVLGLELGGYWSDLGAPERYLAAHRDLLLGGAGFGDLAGLGPMVASPGAVIEPGARLEGFCAVAEGARVAAGALVSASVLLPGARVAPGATVFGAVLGDGFVASGELRGGAHA</sequence>
<dbReference type="EMBL" id="CP002085">
    <property type="protein sequence ID" value="ADK84179.1"/>
    <property type="molecule type" value="Genomic_DNA"/>
</dbReference>
<dbReference type="InterPro" id="IPR005835">
    <property type="entry name" value="NTP_transferase_dom"/>
</dbReference>
<name>E1QF43_DESB2</name>
<dbReference type="InterPro" id="IPR018357">
    <property type="entry name" value="Hexapep_transf_CS"/>
</dbReference>
<dbReference type="AlphaFoldDB" id="E1QF43"/>
<dbReference type="CDD" id="cd06422">
    <property type="entry name" value="NTP_transferase_like_1"/>
    <property type="match status" value="1"/>
</dbReference>
<dbReference type="HOGENOM" id="CLU_029499_2_1_7"/>
<keyword evidence="3" id="KW-1185">Reference proteome</keyword>
<evidence type="ECO:0000259" key="1">
    <source>
        <dbReference type="Pfam" id="PF00483"/>
    </source>
</evidence>
<dbReference type="PANTHER" id="PTHR22572">
    <property type="entry name" value="SUGAR-1-PHOSPHATE GUANYL TRANSFERASE"/>
    <property type="match status" value="1"/>
</dbReference>